<reference evidence="2 3" key="1">
    <citation type="submission" date="2018-05" db="EMBL/GenBank/DDBJ databases">
        <title>Genome comparison of Eubacterium sp.</title>
        <authorList>
            <person name="Feng Y."/>
            <person name="Sanchez-Andrea I."/>
            <person name="Stams A.J.M."/>
            <person name="De Vos W.M."/>
        </authorList>
    </citation>
    <scope>NUCLEOTIDE SEQUENCE [LARGE SCALE GENOMIC DNA]</scope>
    <source>
        <strain evidence="2 3">YI</strain>
    </source>
</reference>
<feature type="domain" description="Peptidase M15A C-terminal" evidence="1">
    <location>
        <begin position="110"/>
        <end position="176"/>
    </location>
</feature>
<dbReference type="InterPro" id="IPR013230">
    <property type="entry name" value="Peptidase_M15A_C"/>
</dbReference>
<evidence type="ECO:0000259" key="1">
    <source>
        <dbReference type="Pfam" id="PF08291"/>
    </source>
</evidence>
<dbReference type="AlphaFoldDB" id="A0A4P9C6F4"/>
<evidence type="ECO:0000313" key="3">
    <source>
        <dbReference type="Proteomes" id="UP000218387"/>
    </source>
</evidence>
<accession>A0A4P9C6F4</accession>
<dbReference type="KEGG" id="emt:CPZ25_006925"/>
<proteinExistence type="predicted"/>
<dbReference type="InterPro" id="IPR036366">
    <property type="entry name" value="PGBDSf"/>
</dbReference>
<protein>
    <recommendedName>
        <fullName evidence="1">Peptidase M15A C-terminal domain-containing protein</fullName>
    </recommendedName>
</protein>
<sequence length="198" mass="21510">MTLWSDIAIQQFLAAIGKDLGPSGIDGELGDKGSDSYSRKAIASFQGDYGLDQDTIWGEQCQRKAKEILTNGIQLTANFNSSELGCGIAVSDDPNAPHDDDCMNWPDMINLTALNCLQATRDRIGPIQVTSGVRCRTYNDWLSGSSSESKHMAGRAFDCNAMGAVDYETLLQIGLECGFTWGYVGDGYVHLQYDGPSF</sequence>
<organism evidence="2 3">
    <name type="scientific">Eubacterium maltosivorans</name>
    <dbReference type="NCBI Taxonomy" id="2041044"/>
    <lineage>
        <taxon>Bacteria</taxon>
        <taxon>Bacillati</taxon>
        <taxon>Bacillota</taxon>
        <taxon>Clostridia</taxon>
        <taxon>Eubacteriales</taxon>
        <taxon>Eubacteriaceae</taxon>
        <taxon>Eubacterium</taxon>
    </lineage>
</organism>
<dbReference type="Proteomes" id="UP000218387">
    <property type="component" value="Chromosome"/>
</dbReference>
<dbReference type="Pfam" id="PF08291">
    <property type="entry name" value="Peptidase_M15_3"/>
    <property type="match status" value="1"/>
</dbReference>
<dbReference type="SUPFAM" id="SSF55166">
    <property type="entry name" value="Hedgehog/DD-peptidase"/>
    <property type="match status" value="1"/>
</dbReference>
<dbReference type="Gene3D" id="3.30.1380.10">
    <property type="match status" value="1"/>
</dbReference>
<name>A0A4P9C6F4_EUBML</name>
<dbReference type="InterPro" id="IPR009045">
    <property type="entry name" value="Zn_M74/Hedgehog-like"/>
</dbReference>
<evidence type="ECO:0000313" key="2">
    <source>
        <dbReference type="EMBL" id="QCT71068.1"/>
    </source>
</evidence>
<gene>
    <name evidence="2" type="ORF">CPZ25_006925</name>
</gene>
<dbReference type="Gene3D" id="1.10.101.10">
    <property type="entry name" value="PGBD-like superfamily/PGBD"/>
    <property type="match status" value="1"/>
</dbReference>
<dbReference type="RefSeq" id="WP_096920722.1">
    <property type="nucleotide sequence ID" value="NZ_CP029487.1"/>
</dbReference>
<keyword evidence="3" id="KW-1185">Reference proteome</keyword>
<dbReference type="EMBL" id="CP029487">
    <property type="protein sequence ID" value="QCT71068.1"/>
    <property type="molecule type" value="Genomic_DNA"/>
</dbReference>